<keyword evidence="1" id="KW-0472">Membrane</keyword>
<keyword evidence="1" id="KW-0812">Transmembrane</keyword>
<evidence type="ECO:0000313" key="2">
    <source>
        <dbReference type="EMBL" id="BBK88537.1"/>
    </source>
</evidence>
<dbReference type="Proteomes" id="UP000320533">
    <property type="component" value="Chromosome"/>
</dbReference>
<dbReference type="RefSeq" id="WP_369871550.1">
    <property type="nucleotide sequence ID" value="NZ_JBCLTF010000001.1"/>
</dbReference>
<gene>
    <name evidence="2" type="ORF">Bun01g_29070</name>
</gene>
<feature type="transmembrane region" description="Helical" evidence="1">
    <location>
        <begin position="64"/>
        <end position="85"/>
    </location>
</feature>
<dbReference type="AlphaFoldDB" id="A0A4Y1VK96"/>
<name>A0A4Y1VK96_BACUN</name>
<dbReference type="EMBL" id="AP019724">
    <property type="protein sequence ID" value="BBK88537.1"/>
    <property type="molecule type" value="Genomic_DNA"/>
</dbReference>
<evidence type="ECO:0000313" key="3">
    <source>
        <dbReference type="Proteomes" id="UP000320533"/>
    </source>
</evidence>
<feature type="transmembrane region" description="Helical" evidence="1">
    <location>
        <begin position="37"/>
        <end position="57"/>
    </location>
</feature>
<accession>A0A4Y1VK96</accession>
<proteinExistence type="predicted"/>
<reference evidence="2 3" key="1">
    <citation type="submission" date="2019-06" db="EMBL/GenBank/DDBJ databases">
        <title>Complete genome sequence of Bacteroides uniformis NBRC 113350.</title>
        <authorList>
            <person name="Miura T."/>
            <person name="Furukawa M."/>
            <person name="Shimamura M."/>
            <person name="Ohyama Y."/>
            <person name="Yamazoe A."/>
            <person name="Kawasaki H."/>
        </authorList>
    </citation>
    <scope>NUCLEOTIDE SEQUENCE [LARGE SCALE GENOMIC DNA]</scope>
    <source>
        <strain evidence="2 3">NBRC 113350</strain>
    </source>
</reference>
<keyword evidence="1" id="KW-1133">Transmembrane helix</keyword>
<protein>
    <submittedName>
        <fullName evidence="2">Uncharacterized protein</fullName>
    </submittedName>
</protein>
<dbReference type="KEGG" id="bun:Bun01g_29070"/>
<evidence type="ECO:0000256" key="1">
    <source>
        <dbReference type="SAM" id="Phobius"/>
    </source>
</evidence>
<organism evidence="2 3">
    <name type="scientific">Bacteroides uniformis</name>
    <dbReference type="NCBI Taxonomy" id="820"/>
    <lineage>
        <taxon>Bacteria</taxon>
        <taxon>Pseudomonadati</taxon>
        <taxon>Bacteroidota</taxon>
        <taxon>Bacteroidia</taxon>
        <taxon>Bacteroidales</taxon>
        <taxon>Bacteroidaceae</taxon>
        <taxon>Bacteroides</taxon>
    </lineage>
</organism>
<sequence length="96" mass="10494">MLTKFIGCWFVWSLAFWILDVKPLSDALSYVGKNSLGYYWLNGFALVAARTAIFVLLNVESSVAIAVGVFATCVVIETIAVMIVMKIPYVGNLIGV</sequence>